<proteinExistence type="predicted"/>
<dbReference type="OrthoDB" id="5569250at2759"/>
<dbReference type="PANTHER" id="PTHR38248">
    <property type="entry name" value="FUNK1 6"/>
    <property type="match status" value="1"/>
</dbReference>
<name>A0A5C3KJK1_COPMA</name>
<dbReference type="PANTHER" id="PTHR38248:SF2">
    <property type="entry name" value="FUNK1 11"/>
    <property type="match status" value="1"/>
</dbReference>
<organism evidence="3 4">
    <name type="scientific">Coprinopsis marcescibilis</name>
    <name type="common">Agaric fungus</name>
    <name type="synonym">Psathyrella marcescibilis</name>
    <dbReference type="NCBI Taxonomy" id="230819"/>
    <lineage>
        <taxon>Eukaryota</taxon>
        <taxon>Fungi</taxon>
        <taxon>Dikarya</taxon>
        <taxon>Basidiomycota</taxon>
        <taxon>Agaricomycotina</taxon>
        <taxon>Agaricomycetes</taxon>
        <taxon>Agaricomycetidae</taxon>
        <taxon>Agaricales</taxon>
        <taxon>Agaricineae</taxon>
        <taxon>Psathyrellaceae</taxon>
        <taxon>Coprinopsis</taxon>
    </lineage>
</organism>
<dbReference type="Pfam" id="PF17667">
    <property type="entry name" value="Pkinase_fungal"/>
    <property type="match status" value="1"/>
</dbReference>
<dbReference type="InterPro" id="IPR011009">
    <property type="entry name" value="Kinase-like_dom_sf"/>
</dbReference>
<feature type="domain" description="Fungal-type protein kinase" evidence="2">
    <location>
        <begin position="138"/>
        <end position="234"/>
    </location>
</feature>
<evidence type="ECO:0000256" key="1">
    <source>
        <dbReference type="SAM" id="MobiDB-lite"/>
    </source>
</evidence>
<feature type="compositionally biased region" description="Acidic residues" evidence="1">
    <location>
        <begin position="321"/>
        <end position="343"/>
    </location>
</feature>
<dbReference type="EMBL" id="ML210306">
    <property type="protein sequence ID" value="TFK20262.1"/>
    <property type="molecule type" value="Genomic_DNA"/>
</dbReference>
<sequence length="414" mass="45683">MSASSVKHTVGSISRPNGTVAVVNPILEAESKDLEAEGQLKAKASAPASILKLGPTASMFYTSPKVKPDSIEKAVAVKISWQPKKKRVPESIIIKTLLEKLESRWHDHLPEVYFFAHYSAEDLNIPWARIPDFPGRIGHYLAYKKGRVLHRDLSENNSLFWRKPKDSGEGSEIKGVLNDWDMASLLSDEPKSSEKHCTGTIPFMASDLLNKIGLPSPHFLRHDLESFLYILMWAIDNYDLKAHNENERHGQPKNKALLSDGPNENFGKQFLAPPKADKKSKRNPKLSALEKLKVRLVKPLLKLFKKALLKKANQEDSNSSETEDASEDDFEDDSDDEDDESSSESDGGNADSDCGKEVESCTSKDESTGNSSGEGGDSVAKAPTFDLETLGGSLTFETFMAAINEPIDPELLAD</sequence>
<dbReference type="AlphaFoldDB" id="A0A5C3KJK1"/>
<dbReference type="SUPFAM" id="SSF56112">
    <property type="entry name" value="Protein kinase-like (PK-like)"/>
    <property type="match status" value="1"/>
</dbReference>
<evidence type="ECO:0000259" key="2">
    <source>
        <dbReference type="Pfam" id="PF17667"/>
    </source>
</evidence>
<feature type="region of interest" description="Disordered" evidence="1">
    <location>
        <begin position="245"/>
        <end position="284"/>
    </location>
</feature>
<dbReference type="InterPro" id="IPR040976">
    <property type="entry name" value="Pkinase_fungal"/>
</dbReference>
<evidence type="ECO:0000313" key="4">
    <source>
        <dbReference type="Proteomes" id="UP000307440"/>
    </source>
</evidence>
<protein>
    <recommendedName>
        <fullName evidence="2">Fungal-type protein kinase domain-containing protein</fullName>
    </recommendedName>
</protein>
<reference evidence="3 4" key="1">
    <citation type="journal article" date="2019" name="Nat. Ecol. Evol.">
        <title>Megaphylogeny resolves global patterns of mushroom evolution.</title>
        <authorList>
            <person name="Varga T."/>
            <person name="Krizsan K."/>
            <person name="Foldi C."/>
            <person name="Dima B."/>
            <person name="Sanchez-Garcia M."/>
            <person name="Sanchez-Ramirez S."/>
            <person name="Szollosi G.J."/>
            <person name="Szarkandi J.G."/>
            <person name="Papp V."/>
            <person name="Albert L."/>
            <person name="Andreopoulos W."/>
            <person name="Angelini C."/>
            <person name="Antonin V."/>
            <person name="Barry K.W."/>
            <person name="Bougher N.L."/>
            <person name="Buchanan P."/>
            <person name="Buyck B."/>
            <person name="Bense V."/>
            <person name="Catcheside P."/>
            <person name="Chovatia M."/>
            <person name="Cooper J."/>
            <person name="Damon W."/>
            <person name="Desjardin D."/>
            <person name="Finy P."/>
            <person name="Geml J."/>
            <person name="Haridas S."/>
            <person name="Hughes K."/>
            <person name="Justo A."/>
            <person name="Karasinski D."/>
            <person name="Kautmanova I."/>
            <person name="Kiss B."/>
            <person name="Kocsube S."/>
            <person name="Kotiranta H."/>
            <person name="LaButti K.M."/>
            <person name="Lechner B.E."/>
            <person name="Liimatainen K."/>
            <person name="Lipzen A."/>
            <person name="Lukacs Z."/>
            <person name="Mihaltcheva S."/>
            <person name="Morgado L.N."/>
            <person name="Niskanen T."/>
            <person name="Noordeloos M.E."/>
            <person name="Ohm R.A."/>
            <person name="Ortiz-Santana B."/>
            <person name="Ovrebo C."/>
            <person name="Racz N."/>
            <person name="Riley R."/>
            <person name="Savchenko A."/>
            <person name="Shiryaev A."/>
            <person name="Soop K."/>
            <person name="Spirin V."/>
            <person name="Szebenyi C."/>
            <person name="Tomsovsky M."/>
            <person name="Tulloss R.E."/>
            <person name="Uehling J."/>
            <person name="Grigoriev I.V."/>
            <person name="Vagvolgyi C."/>
            <person name="Papp T."/>
            <person name="Martin F.M."/>
            <person name="Miettinen O."/>
            <person name="Hibbett D.S."/>
            <person name="Nagy L.G."/>
        </authorList>
    </citation>
    <scope>NUCLEOTIDE SEQUENCE [LARGE SCALE GENOMIC DNA]</scope>
    <source>
        <strain evidence="3 4">CBS 121175</strain>
    </source>
</reference>
<feature type="compositionally biased region" description="Basic and acidic residues" evidence="1">
    <location>
        <begin position="353"/>
        <end position="367"/>
    </location>
</feature>
<dbReference type="Proteomes" id="UP000307440">
    <property type="component" value="Unassembled WGS sequence"/>
</dbReference>
<dbReference type="STRING" id="230819.A0A5C3KJK1"/>
<accession>A0A5C3KJK1</accession>
<feature type="region of interest" description="Disordered" evidence="1">
    <location>
        <begin position="312"/>
        <end position="384"/>
    </location>
</feature>
<dbReference type="Gene3D" id="1.10.510.10">
    <property type="entry name" value="Transferase(Phosphotransferase) domain 1"/>
    <property type="match status" value="1"/>
</dbReference>
<gene>
    <name evidence="3" type="ORF">FA15DRAFT_721216</name>
</gene>
<keyword evidence="4" id="KW-1185">Reference proteome</keyword>
<evidence type="ECO:0000313" key="3">
    <source>
        <dbReference type="EMBL" id="TFK20262.1"/>
    </source>
</evidence>